<protein>
    <submittedName>
        <fullName evidence="2">Uncharacterized protein</fullName>
    </submittedName>
</protein>
<organism evidence="2 3">
    <name type="scientific">Evansella tamaricis</name>
    <dbReference type="NCBI Taxonomy" id="2069301"/>
    <lineage>
        <taxon>Bacteria</taxon>
        <taxon>Bacillati</taxon>
        <taxon>Bacillota</taxon>
        <taxon>Bacilli</taxon>
        <taxon>Bacillales</taxon>
        <taxon>Bacillaceae</taxon>
        <taxon>Evansella</taxon>
    </lineage>
</organism>
<comment type="caution">
    <text evidence="2">The sequence shown here is derived from an EMBL/GenBank/DDBJ whole genome shotgun (WGS) entry which is preliminary data.</text>
</comment>
<feature type="coiled-coil region" evidence="1">
    <location>
        <begin position="1"/>
        <end position="28"/>
    </location>
</feature>
<dbReference type="Proteomes" id="UP000784880">
    <property type="component" value="Unassembled WGS sequence"/>
</dbReference>
<gene>
    <name evidence="2" type="ORF">KS419_20625</name>
</gene>
<reference evidence="2 3" key="1">
    <citation type="submission" date="2021-06" db="EMBL/GenBank/DDBJ databases">
        <title>Bacillus sp. RD4P76, an endophyte from a halophyte.</title>
        <authorList>
            <person name="Sun J.-Q."/>
        </authorList>
    </citation>
    <scope>NUCLEOTIDE SEQUENCE [LARGE SCALE GENOMIC DNA]</scope>
    <source>
        <strain evidence="2 3">CGMCC 1.15917</strain>
    </source>
</reference>
<accession>A0ABS6JKE2</accession>
<keyword evidence="3" id="KW-1185">Reference proteome</keyword>
<proteinExistence type="predicted"/>
<evidence type="ECO:0000256" key="1">
    <source>
        <dbReference type="SAM" id="Coils"/>
    </source>
</evidence>
<keyword evidence="1" id="KW-0175">Coiled coil</keyword>
<name>A0ABS6JKE2_9BACI</name>
<sequence>MKASQEFINQLESLNQAYEQEVNQKKEKGLLEEKTAKTYLRHSGTFVRWCKGDFAPGIRKEMK</sequence>
<dbReference type="EMBL" id="JAHQCS010000165">
    <property type="protein sequence ID" value="MBU9714145.1"/>
    <property type="molecule type" value="Genomic_DNA"/>
</dbReference>
<evidence type="ECO:0000313" key="2">
    <source>
        <dbReference type="EMBL" id="MBU9714145.1"/>
    </source>
</evidence>
<evidence type="ECO:0000313" key="3">
    <source>
        <dbReference type="Proteomes" id="UP000784880"/>
    </source>
</evidence>
<dbReference type="RefSeq" id="WP_217068489.1">
    <property type="nucleotide sequence ID" value="NZ_JAHQCS010000165.1"/>
</dbReference>